<evidence type="ECO:0000313" key="4">
    <source>
        <dbReference type="Proteomes" id="UP000245383"/>
    </source>
</evidence>
<keyword evidence="2" id="KW-1133">Transmembrane helix</keyword>
<name>A0A2T9YC37_9FUNG</name>
<dbReference type="EMBL" id="MBFR01000294">
    <property type="protein sequence ID" value="PVU89864.1"/>
    <property type="molecule type" value="Genomic_DNA"/>
</dbReference>
<gene>
    <name evidence="3" type="ORF">BB561_005143</name>
</gene>
<evidence type="ECO:0000313" key="3">
    <source>
        <dbReference type="EMBL" id="PVU89864.1"/>
    </source>
</evidence>
<feature type="region of interest" description="Disordered" evidence="1">
    <location>
        <begin position="194"/>
        <end position="213"/>
    </location>
</feature>
<keyword evidence="4" id="KW-1185">Reference proteome</keyword>
<proteinExistence type="predicted"/>
<sequence>MSCITNCPILSSFPTQGCSYGYDIVLVPYSCKKCAEYMCLPIENSILQAGRAMAITFMTISVFIVLFLSYSLVHERFLCYLSKKKRFRWLFKNYNNRNSANMRSIQAGFRGQYTYRQSQGGTIYANGTDAYPSSYEYKDQRDSIGSIYSVDQEAHKVDIYQIQPNTSIRPFAVHLDSTIRGSNEPKKAFATVLDLGTDPPNQKNSEPSVDSKEQDLQFIDIDLAPSVKATPLNYKRDRKDTMLMQPISFQKIEINHSLPKVFSILQRKKDMLKQQGSEPKQQ</sequence>
<reference evidence="3 4" key="1">
    <citation type="journal article" date="2018" name="MBio">
        <title>Comparative Genomics Reveals the Core Gene Toolbox for the Fungus-Insect Symbiosis.</title>
        <authorList>
            <person name="Wang Y."/>
            <person name="Stata M."/>
            <person name="Wang W."/>
            <person name="Stajich J.E."/>
            <person name="White M.M."/>
            <person name="Moncalvo J.M."/>
        </authorList>
    </citation>
    <scope>NUCLEOTIDE SEQUENCE [LARGE SCALE GENOMIC DNA]</scope>
    <source>
        <strain evidence="3 4">SWE-8-4</strain>
    </source>
</reference>
<evidence type="ECO:0000256" key="1">
    <source>
        <dbReference type="SAM" id="MobiDB-lite"/>
    </source>
</evidence>
<protein>
    <submittedName>
        <fullName evidence="3">Uncharacterized protein</fullName>
    </submittedName>
</protein>
<comment type="caution">
    <text evidence="3">The sequence shown here is derived from an EMBL/GenBank/DDBJ whole genome shotgun (WGS) entry which is preliminary data.</text>
</comment>
<accession>A0A2T9YC37</accession>
<feature type="transmembrane region" description="Helical" evidence="2">
    <location>
        <begin position="52"/>
        <end position="73"/>
    </location>
</feature>
<keyword evidence="2" id="KW-0812">Transmembrane</keyword>
<evidence type="ECO:0000256" key="2">
    <source>
        <dbReference type="SAM" id="Phobius"/>
    </source>
</evidence>
<keyword evidence="2" id="KW-0472">Membrane</keyword>
<organism evidence="3 4">
    <name type="scientific">Smittium simulii</name>
    <dbReference type="NCBI Taxonomy" id="133385"/>
    <lineage>
        <taxon>Eukaryota</taxon>
        <taxon>Fungi</taxon>
        <taxon>Fungi incertae sedis</taxon>
        <taxon>Zoopagomycota</taxon>
        <taxon>Kickxellomycotina</taxon>
        <taxon>Harpellomycetes</taxon>
        <taxon>Harpellales</taxon>
        <taxon>Legeriomycetaceae</taxon>
        <taxon>Smittium</taxon>
    </lineage>
</organism>
<feature type="compositionally biased region" description="Polar residues" evidence="1">
    <location>
        <begin position="199"/>
        <end position="208"/>
    </location>
</feature>
<dbReference type="Proteomes" id="UP000245383">
    <property type="component" value="Unassembled WGS sequence"/>
</dbReference>
<dbReference type="AlphaFoldDB" id="A0A2T9YC37"/>